<evidence type="ECO:0000313" key="2">
    <source>
        <dbReference type="Proteomes" id="UP000290433"/>
    </source>
</evidence>
<organism evidence="1 2">
    <name type="scientific">Flavobacterium anhuiense</name>
    <dbReference type="NCBI Taxonomy" id="459526"/>
    <lineage>
        <taxon>Bacteria</taxon>
        <taxon>Pseudomonadati</taxon>
        <taxon>Bacteroidota</taxon>
        <taxon>Flavobacteriia</taxon>
        <taxon>Flavobacteriales</taxon>
        <taxon>Flavobacteriaceae</taxon>
        <taxon>Flavobacterium</taxon>
    </lineage>
</organism>
<proteinExistence type="predicted"/>
<gene>
    <name evidence="1" type="ORF">NU08_2731</name>
</gene>
<dbReference type="AlphaFoldDB" id="A0A444VX50"/>
<evidence type="ECO:0000313" key="1">
    <source>
        <dbReference type="EMBL" id="RYJ38116.1"/>
    </source>
</evidence>
<name>A0A444VX50_9FLAO</name>
<sequence length="38" mass="4558">MSRFLSDSLFVLNRNLRKSITDQNICIILLNLREKVFF</sequence>
<comment type="caution">
    <text evidence="1">The sequence shown here is derived from an EMBL/GenBank/DDBJ whole genome shotgun (WGS) entry which is preliminary data.</text>
</comment>
<dbReference type="Proteomes" id="UP000290433">
    <property type="component" value="Unassembled WGS sequence"/>
</dbReference>
<protein>
    <submittedName>
        <fullName evidence="1">Uncharacterized protein</fullName>
    </submittedName>
</protein>
<dbReference type="EMBL" id="JUIV01000010">
    <property type="protein sequence ID" value="RYJ38116.1"/>
    <property type="molecule type" value="Genomic_DNA"/>
</dbReference>
<reference evidence="1 2" key="1">
    <citation type="submission" date="2014-12" db="EMBL/GenBank/DDBJ databases">
        <title>Genome sequence of Flavobacterium anhuiense RCM74.</title>
        <authorList>
            <person name="Kim J.F."/>
            <person name="Song J.Y."/>
            <person name="Kwak M.-J."/>
            <person name="Lee S.-W."/>
        </authorList>
    </citation>
    <scope>NUCLEOTIDE SEQUENCE [LARGE SCALE GENOMIC DNA]</scope>
    <source>
        <strain evidence="1 2">RCM74</strain>
    </source>
</reference>
<accession>A0A444VX50</accession>